<dbReference type="GO" id="GO:0050660">
    <property type="term" value="F:flavin adenine dinucleotide binding"/>
    <property type="evidence" value="ECO:0007669"/>
    <property type="project" value="InterPro"/>
</dbReference>
<dbReference type="InterPro" id="IPR036250">
    <property type="entry name" value="AcylCo_DH-like_C"/>
</dbReference>
<evidence type="ECO:0000259" key="8">
    <source>
        <dbReference type="Pfam" id="PF02770"/>
    </source>
</evidence>
<evidence type="ECO:0000313" key="9">
    <source>
        <dbReference type="EMBL" id="RIA37162.1"/>
    </source>
</evidence>
<comment type="caution">
    <text evidence="9">The sequence shown here is derived from an EMBL/GenBank/DDBJ whole genome shotgun (WGS) entry which is preliminary data.</text>
</comment>
<dbReference type="Pfam" id="PF00441">
    <property type="entry name" value="Acyl-CoA_dh_1"/>
    <property type="match status" value="1"/>
</dbReference>
<evidence type="ECO:0000259" key="7">
    <source>
        <dbReference type="Pfam" id="PF00441"/>
    </source>
</evidence>
<dbReference type="InterPro" id="IPR006091">
    <property type="entry name" value="Acyl-CoA_Oxase/DH_mid-dom"/>
</dbReference>
<evidence type="ECO:0000256" key="6">
    <source>
        <dbReference type="RuleBase" id="RU362125"/>
    </source>
</evidence>
<dbReference type="Gene3D" id="2.40.110.10">
    <property type="entry name" value="Butyryl-CoA Dehydrogenase, subunit A, domain 2"/>
    <property type="match status" value="1"/>
</dbReference>
<dbReference type="Proteomes" id="UP000266568">
    <property type="component" value="Unassembled WGS sequence"/>
</dbReference>
<reference evidence="9 10" key="1">
    <citation type="submission" date="2018-08" db="EMBL/GenBank/DDBJ databases">
        <title>Genomic Encyclopedia of Type Strains, Phase IV (KMG-IV): sequencing the most valuable type-strain genomes for metagenomic binning, comparative biology and taxonomic classification.</title>
        <authorList>
            <person name="Goeker M."/>
        </authorList>
    </citation>
    <scope>NUCLEOTIDE SEQUENCE [LARGE SCALE GENOMIC DNA]</scope>
    <source>
        <strain evidence="9 10">DSM 25527</strain>
    </source>
</reference>
<feature type="domain" description="Acyl-CoA oxidase/dehydrogenase middle" evidence="8">
    <location>
        <begin position="122"/>
        <end position="208"/>
    </location>
</feature>
<dbReference type="InterPro" id="IPR046373">
    <property type="entry name" value="Acyl-CoA_Oxase/DH_mid-dom_sf"/>
</dbReference>
<comment type="cofactor">
    <cofactor evidence="1 6">
        <name>FAD</name>
        <dbReference type="ChEBI" id="CHEBI:57692"/>
    </cofactor>
</comment>
<evidence type="ECO:0000256" key="3">
    <source>
        <dbReference type="ARBA" id="ARBA00022630"/>
    </source>
</evidence>
<dbReference type="OrthoDB" id="7328575at2"/>
<dbReference type="Gene3D" id="1.20.140.10">
    <property type="entry name" value="Butyryl-CoA Dehydrogenase, subunit A, domain 3"/>
    <property type="match status" value="1"/>
</dbReference>
<dbReference type="AlphaFoldDB" id="A0A397NHZ8"/>
<dbReference type="CDD" id="cd00567">
    <property type="entry name" value="ACAD"/>
    <property type="match status" value="1"/>
</dbReference>
<dbReference type="InterPro" id="IPR009075">
    <property type="entry name" value="AcylCo_DH/oxidase_C"/>
</dbReference>
<dbReference type="EMBL" id="QXDC01000004">
    <property type="protein sequence ID" value="RIA37162.1"/>
    <property type="molecule type" value="Genomic_DNA"/>
</dbReference>
<dbReference type="RefSeq" id="WP_147373712.1">
    <property type="nucleotide sequence ID" value="NZ_QXDC01000004.1"/>
</dbReference>
<keyword evidence="4 6" id="KW-0274">FAD</keyword>
<evidence type="ECO:0008006" key="11">
    <source>
        <dbReference type="Google" id="ProtNLM"/>
    </source>
</evidence>
<dbReference type="PANTHER" id="PTHR43884">
    <property type="entry name" value="ACYL-COA DEHYDROGENASE"/>
    <property type="match status" value="1"/>
</dbReference>
<dbReference type="GO" id="GO:0003995">
    <property type="term" value="F:acyl-CoA dehydrogenase activity"/>
    <property type="evidence" value="ECO:0007669"/>
    <property type="project" value="TreeGrafter"/>
</dbReference>
<keyword evidence="10" id="KW-1185">Reference proteome</keyword>
<gene>
    <name evidence="9" type="ORF">DFR49_3039</name>
</gene>
<feature type="domain" description="Acyl-CoA dehydrogenase/oxidase C-terminal" evidence="7">
    <location>
        <begin position="219"/>
        <end position="365"/>
    </location>
</feature>
<organism evidence="9 10">
    <name type="scientific">Hephaestia caeni</name>
    <dbReference type="NCBI Taxonomy" id="645617"/>
    <lineage>
        <taxon>Bacteria</taxon>
        <taxon>Pseudomonadati</taxon>
        <taxon>Pseudomonadota</taxon>
        <taxon>Alphaproteobacteria</taxon>
        <taxon>Sphingomonadales</taxon>
        <taxon>Sphingomonadaceae</taxon>
        <taxon>Hephaestia</taxon>
    </lineage>
</organism>
<dbReference type="Pfam" id="PF02770">
    <property type="entry name" value="Acyl-CoA_dh_M"/>
    <property type="match status" value="1"/>
</dbReference>
<evidence type="ECO:0000256" key="2">
    <source>
        <dbReference type="ARBA" id="ARBA00009347"/>
    </source>
</evidence>
<proteinExistence type="inferred from homology"/>
<protein>
    <recommendedName>
        <fullName evidence="11">Alkylation response protein AidB-like acyl-CoA dehydrogenase</fullName>
    </recommendedName>
</protein>
<name>A0A397NHZ8_9SPHN</name>
<dbReference type="Gene3D" id="1.10.540.10">
    <property type="entry name" value="Acyl-CoA dehydrogenase/oxidase, N-terminal domain"/>
    <property type="match status" value="1"/>
</dbReference>
<dbReference type="SUPFAM" id="SSF56645">
    <property type="entry name" value="Acyl-CoA dehydrogenase NM domain-like"/>
    <property type="match status" value="1"/>
</dbReference>
<dbReference type="PANTHER" id="PTHR43884:SF20">
    <property type="entry name" value="ACYL-COA DEHYDROGENASE FADE28"/>
    <property type="match status" value="1"/>
</dbReference>
<keyword evidence="3 6" id="KW-0285">Flavoprotein</keyword>
<dbReference type="SUPFAM" id="SSF47203">
    <property type="entry name" value="Acyl-CoA dehydrogenase C-terminal domain-like"/>
    <property type="match status" value="1"/>
</dbReference>
<evidence type="ECO:0000256" key="5">
    <source>
        <dbReference type="ARBA" id="ARBA00023002"/>
    </source>
</evidence>
<evidence type="ECO:0000313" key="10">
    <source>
        <dbReference type="Proteomes" id="UP000266568"/>
    </source>
</evidence>
<dbReference type="InterPro" id="IPR009100">
    <property type="entry name" value="AcylCoA_DH/oxidase_NM_dom_sf"/>
</dbReference>
<evidence type="ECO:0000256" key="4">
    <source>
        <dbReference type="ARBA" id="ARBA00022827"/>
    </source>
</evidence>
<comment type="similarity">
    <text evidence="2 6">Belongs to the acyl-CoA dehydrogenase family.</text>
</comment>
<evidence type="ECO:0000256" key="1">
    <source>
        <dbReference type="ARBA" id="ARBA00001974"/>
    </source>
</evidence>
<dbReference type="InterPro" id="IPR037069">
    <property type="entry name" value="AcylCoA_DH/ox_N_sf"/>
</dbReference>
<keyword evidence="5 6" id="KW-0560">Oxidoreductase</keyword>
<sequence length="368" mass="39301">MDLKLSDAEQNLRDDLRAWLDSDYTFAAHLARTATATSRDDARWRTMVDRGWIARALPNRDAIEQSTIDAAIIAEEFGRAVVVEPFFRSAFLVANLVFEAAEPALADNILARIGSGEGRFAAALYEPGGRFRPEVVTTRAEQAGEDWVLSGRKAVVMDGADADHLLVSARLADGTTGLFMVAGEAEGLVRTGYYTIDDAAAADLTLDRVAARAVAIGGGVGAAITAGIDRTITALGAEAAGAAQAALDETAGYAGKREQFGRPIAHFQVIAHRLARMFIELEALRGGVFEALANVAADAGERALAASALKVLVAEKARFVVNQGIQVHGGVGTVNDYKVSHCFKRVFALETLYGNGDYHLARYAREFD</sequence>
<accession>A0A397NHZ8</accession>